<dbReference type="EMBL" id="BOML01000019">
    <property type="protein sequence ID" value="GIE00692.1"/>
    <property type="molecule type" value="Genomic_DNA"/>
</dbReference>
<evidence type="ECO:0000313" key="2">
    <source>
        <dbReference type="Proteomes" id="UP000637628"/>
    </source>
</evidence>
<comment type="caution">
    <text evidence="1">The sequence shown here is derived from an EMBL/GenBank/DDBJ whole genome shotgun (WGS) entry which is preliminary data.</text>
</comment>
<proteinExistence type="predicted"/>
<organism evidence="1 2">
    <name type="scientific">Paractinoplanes durhamensis</name>
    <dbReference type="NCBI Taxonomy" id="113563"/>
    <lineage>
        <taxon>Bacteria</taxon>
        <taxon>Bacillati</taxon>
        <taxon>Actinomycetota</taxon>
        <taxon>Actinomycetes</taxon>
        <taxon>Micromonosporales</taxon>
        <taxon>Micromonosporaceae</taxon>
        <taxon>Paractinoplanes</taxon>
    </lineage>
</organism>
<protein>
    <submittedName>
        <fullName evidence="1">Uncharacterized protein</fullName>
    </submittedName>
</protein>
<name>A0ABQ3YSX7_9ACTN</name>
<reference evidence="1 2" key="1">
    <citation type="submission" date="2021-01" db="EMBL/GenBank/DDBJ databases">
        <title>Whole genome shotgun sequence of Actinoplanes durhamensis NBRC 14914.</title>
        <authorList>
            <person name="Komaki H."/>
            <person name="Tamura T."/>
        </authorList>
    </citation>
    <scope>NUCLEOTIDE SEQUENCE [LARGE SCALE GENOMIC DNA]</scope>
    <source>
        <strain evidence="1 2">NBRC 14914</strain>
    </source>
</reference>
<accession>A0ABQ3YSX7</accession>
<evidence type="ECO:0000313" key="1">
    <source>
        <dbReference type="EMBL" id="GIE00692.1"/>
    </source>
</evidence>
<gene>
    <name evidence="1" type="ORF">Adu01nite_20420</name>
</gene>
<sequence>MARSTAATERDWLSSSAGADVLDGAERVGTVKLPRNRFGTNLRMSLTCDFAQRNAVPPND</sequence>
<keyword evidence="2" id="KW-1185">Reference proteome</keyword>
<dbReference type="Proteomes" id="UP000637628">
    <property type="component" value="Unassembled WGS sequence"/>
</dbReference>